<gene>
    <name evidence="2" type="ORF">GQ466_27850</name>
</gene>
<reference evidence="2 3" key="1">
    <citation type="submission" date="2019-12" db="EMBL/GenBank/DDBJ databases">
        <title>Nocardia macrotermitis sp. nov. and Nocardia aurantia sp. nov., isolated from the gut of the fungus growing-termite Macrotermes natalensis.</title>
        <authorList>
            <person name="Christine B."/>
            <person name="Rene B."/>
        </authorList>
    </citation>
    <scope>NUCLEOTIDE SEQUENCE [LARGE SCALE GENOMIC DNA]</scope>
    <source>
        <strain evidence="2 3">DSM 102126</strain>
    </source>
</reference>
<dbReference type="RefSeq" id="WP_161106034.1">
    <property type="nucleotide sequence ID" value="NZ_JBHLYI010000015.1"/>
</dbReference>
<dbReference type="Proteomes" id="UP000431901">
    <property type="component" value="Unassembled WGS sequence"/>
</dbReference>
<dbReference type="GO" id="GO:0005829">
    <property type="term" value="C:cytosol"/>
    <property type="evidence" value="ECO:0007669"/>
    <property type="project" value="TreeGrafter"/>
</dbReference>
<dbReference type="InterPro" id="IPR045079">
    <property type="entry name" value="Oxoprolinase-like"/>
</dbReference>
<name>A0A6I4WG38_9ACTN</name>
<dbReference type="EMBL" id="WUTW01000009">
    <property type="protein sequence ID" value="MXQ67840.1"/>
    <property type="molecule type" value="Genomic_DNA"/>
</dbReference>
<proteinExistence type="predicted"/>
<evidence type="ECO:0000313" key="2">
    <source>
        <dbReference type="EMBL" id="MXQ67840.1"/>
    </source>
</evidence>
<evidence type="ECO:0000313" key="3">
    <source>
        <dbReference type="Proteomes" id="UP000431901"/>
    </source>
</evidence>
<dbReference type="OrthoDB" id="102473at2"/>
<comment type="caution">
    <text evidence="2">The sequence shown here is derived from an EMBL/GenBank/DDBJ whole genome shotgun (WGS) entry which is preliminary data.</text>
</comment>
<dbReference type="Pfam" id="PF02538">
    <property type="entry name" value="Hydantoinase_B"/>
    <property type="match status" value="1"/>
</dbReference>
<protein>
    <recommendedName>
        <fullName evidence="1">Hydantoinase B/oxoprolinase domain-containing protein</fullName>
    </recommendedName>
</protein>
<dbReference type="PANTHER" id="PTHR11365:SF23">
    <property type="entry name" value="HYPOTHETICAL 5-OXOPROLINASE (EUROFUNG)-RELATED"/>
    <property type="match status" value="1"/>
</dbReference>
<feature type="domain" description="Hydantoinase B/oxoprolinase" evidence="1">
    <location>
        <begin position="6"/>
        <end position="523"/>
    </location>
</feature>
<accession>A0A6I4WG38</accession>
<dbReference type="GO" id="GO:0006749">
    <property type="term" value="P:glutathione metabolic process"/>
    <property type="evidence" value="ECO:0007669"/>
    <property type="project" value="TreeGrafter"/>
</dbReference>
<sequence length="573" mass="60880">MTPALDPVTREVILNGFTAIVAEMEVLIGRAAMSPSFKDKKDYFMGLYDRDGRMVHALTSYSGAGLVRPVLERYDADSIAPGDVFFYNDPYSSHGAVQHLPDIVVLMPYHSGAGRLEGFAVAYGHLEDIGGLRYGSASMDARDTFNEGVAYPPMRVGTDGAVDDWFLALLTRNSRAPHLVRGDWRALLAGCRLGVDRMRALQDRWGADAVAATAAWTIATSARRARAVLDEQIPDGRYEAEQFVDGTAAGRDRIRVHAVLTKSGADLVLDLTGSDDQVDVPLNYLASLPGARLLLALQLLVFDADLGMNEGALSTLTELRVRPGSIVQPHFPAPLHSRSAVKNAVAGCLATLLAKANGGRMTAPMPGYVVCHFAFDGGAGRSAFGETLGVGLGARPFGDGADVIYGGAQRNYPVEQVEPETPVRIERYEIRRDSGGPGLHRGGCGVRRELRVLADAVFSPRLGNTAIPSPGVGGGLPGGLGKVTVVRRDGTEQTYPGVHGDIPVRAGELVRLESSGGGGFGDPLDRPAAAVLRDVREGFVSVEQARAAYGVWIADGELDETATLAGPRGARSR</sequence>
<dbReference type="AlphaFoldDB" id="A0A6I4WG38"/>
<keyword evidence="3" id="KW-1185">Reference proteome</keyword>
<dbReference type="PANTHER" id="PTHR11365">
    <property type="entry name" value="5-OXOPROLINASE RELATED"/>
    <property type="match status" value="1"/>
</dbReference>
<dbReference type="GO" id="GO:0017168">
    <property type="term" value="F:5-oxoprolinase (ATP-hydrolyzing) activity"/>
    <property type="evidence" value="ECO:0007669"/>
    <property type="project" value="TreeGrafter"/>
</dbReference>
<dbReference type="InterPro" id="IPR003692">
    <property type="entry name" value="Hydantoinase_B"/>
</dbReference>
<evidence type="ECO:0000259" key="1">
    <source>
        <dbReference type="Pfam" id="PF02538"/>
    </source>
</evidence>
<organism evidence="2 3">
    <name type="scientific">Actinomadura rayongensis</name>
    <dbReference type="NCBI Taxonomy" id="1429076"/>
    <lineage>
        <taxon>Bacteria</taxon>
        <taxon>Bacillati</taxon>
        <taxon>Actinomycetota</taxon>
        <taxon>Actinomycetes</taxon>
        <taxon>Streptosporangiales</taxon>
        <taxon>Thermomonosporaceae</taxon>
        <taxon>Actinomadura</taxon>
    </lineage>
</organism>